<name>A0A3D9SMP4_9ACTN</name>
<organism evidence="5 6">
    <name type="scientific">Thermomonospora umbrina</name>
    <dbReference type="NCBI Taxonomy" id="111806"/>
    <lineage>
        <taxon>Bacteria</taxon>
        <taxon>Bacillati</taxon>
        <taxon>Actinomycetota</taxon>
        <taxon>Actinomycetes</taxon>
        <taxon>Streptosporangiales</taxon>
        <taxon>Thermomonosporaceae</taxon>
        <taxon>Thermomonospora</taxon>
    </lineage>
</organism>
<dbReference type="InterPro" id="IPR002347">
    <property type="entry name" value="SDR_fam"/>
</dbReference>
<gene>
    <name evidence="5" type="ORF">DFJ69_2651</name>
</gene>
<comment type="caution">
    <text evidence="5">The sequence shown here is derived from an EMBL/GenBank/DDBJ whole genome shotgun (WGS) entry which is preliminary data.</text>
</comment>
<feature type="region of interest" description="Disordered" evidence="4">
    <location>
        <begin position="193"/>
        <end position="240"/>
    </location>
</feature>
<dbReference type="PRINTS" id="PR00080">
    <property type="entry name" value="SDRFAMILY"/>
</dbReference>
<accession>A0A3D9SMP4</accession>
<dbReference type="OrthoDB" id="8959163at2"/>
<dbReference type="Pfam" id="PF00106">
    <property type="entry name" value="adh_short"/>
    <property type="match status" value="1"/>
</dbReference>
<comment type="similarity">
    <text evidence="1 3">Belongs to the short-chain dehydrogenases/reductases (SDR) family.</text>
</comment>
<dbReference type="Proteomes" id="UP000256661">
    <property type="component" value="Unassembled WGS sequence"/>
</dbReference>
<dbReference type="AlphaFoldDB" id="A0A3D9SMP4"/>
<dbReference type="GO" id="GO:0016491">
    <property type="term" value="F:oxidoreductase activity"/>
    <property type="evidence" value="ECO:0007669"/>
    <property type="project" value="UniProtKB-KW"/>
</dbReference>
<evidence type="ECO:0000313" key="6">
    <source>
        <dbReference type="Proteomes" id="UP000256661"/>
    </source>
</evidence>
<reference evidence="5 6" key="1">
    <citation type="submission" date="2018-08" db="EMBL/GenBank/DDBJ databases">
        <title>Sequencing the genomes of 1000 actinobacteria strains.</title>
        <authorList>
            <person name="Klenk H.-P."/>
        </authorList>
    </citation>
    <scope>NUCLEOTIDE SEQUENCE [LARGE SCALE GENOMIC DNA]</scope>
    <source>
        <strain evidence="5 6">DSM 43927</strain>
    </source>
</reference>
<dbReference type="Gene3D" id="3.40.50.720">
    <property type="entry name" value="NAD(P)-binding Rossmann-like Domain"/>
    <property type="match status" value="1"/>
</dbReference>
<dbReference type="EMBL" id="QTTT01000001">
    <property type="protein sequence ID" value="REE97189.1"/>
    <property type="molecule type" value="Genomic_DNA"/>
</dbReference>
<evidence type="ECO:0000256" key="1">
    <source>
        <dbReference type="ARBA" id="ARBA00006484"/>
    </source>
</evidence>
<evidence type="ECO:0000313" key="5">
    <source>
        <dbReference type="EMBL" id="REE97189.1"/>
    </source>
</evidence>
<evidence type="ECO:0000256" key="4">
    <source>
        <dbReference type="SAM" id="MobiDB-lite"/>
    </source>
</evidence>
<keyword evidence="2" id="KW-0560">Oxidoreductase</keyword>
<proteinExistence type="inferred from homology"/>
<dbReference type="PRINTS" id="PR00081">
    <property type="entry name" value="GDHRDH"/>
</dbReference>
<evidence type="ECO:0000256" key="3">
    <source>
        <dbReference type="RuleBase" id="RU000363"/>
    </source>
</evidence>
<dbReference type="InterPro" id="IPR036291">
    <property type="entry name" value="NAD(P)-bd_dom_sf"/>
</dbReference>
<dbReference type="PANTHER" id="PTHR43669:SF3">
    <property type="entry name" value="ALCOHOL DEHYDROGENASE, PUTATIVE (AFU_ORTHOLOGUE AFUA_3G03445)-RELATED"/>
    <property type="match status" value="1"/>
</dbReference>
<protein>
    <submittedName>
        <fullName evidence="5">Short-subunit dehydrogenase</fullName>
    </submittedName>
</protein>
<dbReference type="CDD" id="cd05233">
    <property type="entry name" value="SDR_c"/>
    <property type="match status" value="1"/>
</dbReference>
<keyword evidence="6" id="KW-1185">Reference proteome</keyword>
<dbReference type="SUPFAM" id="SSF51735">
    <property type="entry name" value="NAD(P)-binding Rossmann-fold domains"/>
    <property type="match status" value="1"/>
</dbReference>
<evidence type="ECO:0000256" key="2">
    <source>
        <dbReference type="ARBA" id="ARBA00023002"/>
    </source>
</evidence>
<dbReference type="PANTHER" id="PTHR43669">
    <property type="entry name" value="5-KETO-D-GLUCONATE 5-REDUCTASE"/>
    <property type="match status" value="1"/>
</dbReference>
<sequence>MDLQLAGKTAVVTAASGGIAGAVVRTLIDEGVRVLGADRTVTTALKETGALTVEADLTSAEGVEKVRHAAESELGGVDLLVNGVGGLAGLPVGGLADTEDETWQKAFELNFFATMRVTRALEALLREAVVSISTGVARWPTAGPNWYGSSKAALSHFSKGLADELGPRGIRVNTVSPGLMVILCAAKVSPSVVARGRGRSDRRRWGGDRPAQPAATSRGRGSRRHGRAPPVPYRRSTAGVTGSARYMSPAMGWAGLPSPHVG</sequence>